<protein>
    <submittedName>
        <fullName evidence="2">Methyltransferase domain-containing protein</fullName>
    </submittedName>
</protein>
<dbReference type="GO" id="GO:0032259">
    <property type="term" value="P:methylation"/>
    <property type="evidence" value="ECO:0007669"/>
    <property type="project" value="UniProtKB-KW"/>
</dbReference>
<feature type="domain" description="Methyltransferase type 11" evidence="1">
    <location>
        <begin position="36"/>
        <end position="132"/>
    </location>
</feature>
<reference evidence="3" key="1">
    <citation type="submission" date="2016-10" db="EMBL/GenBank/DDBJ databases">
        <authorList>
            <person name="Varghese N."/>
            <person name="Submissions S."/>
        </authorList>
    </citation>
    <scope>NUCLEOTIDE SEQUENCE [LARGE SCALE GENOMIC DNA]</scope>
    <source>
        <strain evidence="3">DSM 21620</strain>
    </source>
</reference>
<dbReference type="Gene3D" id="3.40.50.150">
    <property type="entry name" value="Vaccinia Virus protein VP39"/>
    <property type="match status" value="1"/>
</dbReference>
<evidence type="ECO:0000313" key="3">
    <source>
        <dbReference type="Proteomes" id="UP000198666"/>
    </source>
</evidence>
<dbReference type="RefSeq" id="WP_093727693.1">
    <property type="nucleotide sequence ID" value="NZ_FMZB01000007.1"/>
</dbReference>
<dbReference type="GO" id="GO:0008757">
    <property type="term" value="F:S-adenosylmethionine-dependent methyltransferase activity"/>
    <property type="evidence" value="ECO:0007669"/>
    <property type="project" value="InterPro"/>
</dbReference>
<keyword evidence="2" id="KW-0808">Transferase</keyword>
<dbReference type="InterPro" id="IPR029063">
    <property type="entry name" value="SAM-dependent_MTases_sf"/>
</dbReference>
<dbReference type="AlphaFoldDB" id="A0A1G6SDK6"/>
<evidence type="ECO:0000313" key="2">
    <source>
        <dbReference type="EMBL" id="SDD14959.1"/>
    </source>
</evidence>
<accession>A0A1G6SDK6</accession>
<keyword evidence="2" id="KW-0489">Methyltransferase</keyword>
<keyword evidence="3" id="KW-1185">Reference proteome</keyword>
<sequence length="187" mass="21010">MNPKLQKKINNLENGDRFPADKLFEFLPIKKDDLVLDLGAGTGYISLAIAELVKTVYAFDYDEDILKYLDTVAKERDITNINTVAGNFKDIPLDNHFFDIAIASIALHEVQPLSIALKEINRILKDKGLFLCIEFEKNETSTGPRVSSKDMEAEILNAGFSIVDKIYPSEKVANQSIYIILAQKNDL</sequence>
<name>A0A1G6SDK6_9BACI</name>
<dbReference type="Proteomes" id="UP000198666">
    <property type="component" value="Unassembled WGS sequence"/>
</dbReference>
<dbReference type="OrthoDB" id="9784101at2"/>
<dbReference type="InterPro" id="IPR013216">
    <property type="entry name" value="Methyltransf_11"/>
</dbReference>
<dbReference type="Pfam" id="PF08241">
    <property type="entry name" value="Methyltransf_11"/>
    <property type="match status" value="1"/>
</dbReference>
<dbReference type="EMBL" id="FMZB01000007">
    <property type="protein sequence ID" value="SDD14959.1"/>
    <property type="molecule type" value="Genomic_DNA"/>
</dbReference>
<evidence type="ECO:0000259" key="1">
    <source>
        <dbReference type="Pfam" id="PF08241"/>
    </source>
</evidence>
<dbReference type="STRING" id="361279.SAMN05421663_10776"/>
<dbReference type="SUPFAM" id="SSF53335">
    <property type="entry name" value="S-adenosyl-L-methionine-dependent methyltransferases"/>
    <property type="match status" value="1"/>
</dbReference>
<gene>
    <name evidence="2" type="ORF">SAMN05421663_10776</name>
</gene>
<dbReference type="CDD" id="cd02440">
    <property type="entry name" value="AdoMet_MTases"/>
    <property type="match status" value="1"/>
</dbReference>
<organism evidence="2 3">
    <name type="scientific">Terribacillus halophilus</name>
    <dbReference type="NCBI Taxonomy" id="361279"/>
    <lineage>
        <taxon>Bacteria</taxon>
        <taxon>Bacillati</taxon>
        <taxon>Bacillota</taxon>
        <taxon>Bacilli</taxon>
        <taxon>Bacillales</taxon>
        <taxon>Bacillaceae</taxon>
        <taxon>Terribacillus</taxon>
    </lineage>
</organism>
<dbReference type="PANTHER" id="PTHR43591">
    <property type="entry name" value="METHYLTRANSFERASE"/>
    <property type="match status" value="1"/>
</dbReference>
<proteinExistence type="predicted"/>